<dbReference type="InterPro" id="IPR004424">
    <property type="entry name" value="IspE"/>
</dbReference>
<keyword evidence="13" id="KW-1185">Reference proteome</keyword>
<evidence type="ECO:0000256" key="4">
    <source>
        <dbReference type="ARBA" id="ARBA00022679"/>
    </source>
</evidence>
<keyword evidence="7 9" id="KW-0067">ATP-binding</keyword>
<comment type="catalytic activity">
    <reaction evidence="9">
        <text>4-CDP-2-C-methyl-D-erythritol + ATP = 4-CDP-2-C-methyl-D-erythritol 2-phosphate + ADP + H(+)</text>
        <dbReference type="Rhea" id="RHEA:18437"/>
        <dbReference type="ChEBI" id="CHEBI:15378"/>
        <dbReference type="ChEBI" id="CHEBI:30616"/>
        <dbReference type="ChEBI" id="CHEBI:57823"/>
        <dbReference type="ChEBI" id="CHEBI:57919"/>
        <dbReference type="ChEBI" id="CHEBI:456216"/>
        <dbReference type="EC" id="2.7.1.148"/>
    </reaction>
</comment>
<evidence type="ECO:0000256" key="7">
    <source>
        <dbReference type="ARBA" id="ARBA00022840"/>
    </source>
</evidence>
<dbReference type="GO" id="GO:0005524">
    <property type="term" value="F:ATP binding"/>
    <property type="evidence" value="ECO:0007669"/>
    <property type="project" value="UniProtKB-UniRule"/>
</dbReference>
<protein>
    <recommendedName>
        <fullName evidence="3 9">4-diphosphocytidyl-2-C-methyl-D-erythritol kinase</fullName>
        <shortName evidence="9">CMK</shortName>
        <ecNumber evidence="2 9">2.7.1.148</ecNumber>
    </recommendedName>
    <alternativeName>
        <fullName evidence="8 9">4-(cytidine-5'-diphospho)-2-C-methyl-D-erythritol kinase</fullName>
    </alternativeName>
</protein>
<dbReference type="InterPro" id="IPR006204">
    <property type="entry name" value="GHMP_kinase_N_dom"/>
</dbReference>
<feature type="binding site" evidence="9">
    <location>
        <begin position="117"/>
        <end position="127"/>
    </location>
    <ligand>
        <name>ATP</name>
        <dbReference type="ChEBI" id="CHEBI:30616"/>
    </ligand>
</feature>
<keyword evidence="9" id="KW-0414">Isoprene biosynthesis</keyword>
<dbReference type="SUPFAM" id="SSF54211">
    <property type="entry name" value="Ribosomal protein S5 domain 2-like"/>
    <property type="match status" value="1"/>
</dbReference>
<dbReference type="PIRSF" id="PIRSF010376">
    <property type="entry name" value="IspE"/>
    <property type="match status" value="1"/>
</dbReference>
<dbReference type="EMBL" id="CP036261">
    <property type="protein sequence ID" value="QDS90054.1"/>
    <property type="molecule type" value="Genomic_DNA"/>
</dbReference>
<dbReference type="InterPro" id="IPR020568">
    <property type="entry name" value="Ribosomal_Su5_D2-typ_SF"/>
</dbReference>
<keyword evidence="4 9" id="KW-0808">Transferase</keyword>
<dbReference type="UniPathway" id="UPA00056">
    <property type="reaction ID" value="UER00094"/>
</dbReference>
<dbReference type="RefSeq" id="WP_145347953.1">
    <property type="nucleotide sequence ID" value="NZ_CP036261.1"/>
</dbReference>
<dbReference type="GO" id="GO:0050515">
    <property type="term" value="F:4-(cytidine 5'-diphospho)-2-C-methyl-D-erythritol kinase activity"/>
    <property type="evidence" value="ECO:0007669"/>
    <property type="project" value="UniProtKB-UniRule"/>
</dbReference>
<feature type="active site" evidence="9">
    <location>
        <position position="16"/>
    </location>
</feature>
<evidence type="ECO:0000256" key="6">
    <source>
        <dbReference type="ARBA" id="ARBA00022777"/>
    </source>
</evidence>
<comment type="pathway">
    <text evidence="9">Isoprenoid biosynthesis; isopentenyl diphosphate biosynthesis via DXP pathway; isopentenyl diphosphate from 1-deoxy-D-xylulose 5-phosphate: step 3/6.</text>
</comment>
<dbReference type="GO" id="GO:0016114">
    <property type="term" value="P:terpenoid biosynthetic process"/>
    <property type="evidence" value="ECO:0007669"/>
    <property type="project" value="UniProtKB-UniRule"/>
</dbReference>
<organism evidence="12 13">
    <name type="scientific">Rosistilla ulvae</name>
    <dbReference type="NCBI Taxonomy" id="1930277"/>
    <lineage>
        <taxon>Bacteria</taxon>
        <taxon>Pseudomonadati</taxon>
        <taxon>Planctomycetota</taxon>
        <taxon>Planctomycetia</taxon>
        <taxon>Pirellulales</taxon>
        <taxon>Pirellulaceae</taxon>
        <taxon>Rosistilla</taxon>
    </lineage>
</organism>
<dbReference type="InterPro" id="IPR036554">
    <property type="entry name" value="GHMP_kinase_C_sf"/>
</dbReference>
<feature type="active site" evidence="9">
    <location>
        <position position="159"/>
    </location>
</feature>
<dbReference type="Gene3D" id="3.30.230.10">
    <property type="match status" value="1"/>
</dbReference>
<dbReference type="Proteomes" id="UP000319557">
    <property type="component" value="Chromosome"/>
</dbReference>
<dbReference type="InterPro" id="IPR013750">
    <property type="entry name" value="GHMP_kinase_C_dom"/>
</dbReference>
<evidence type="ECO:0000313" key="13">
    <source>
        <dbReference type="Proteomes" id="UP000319557"/>
    </source>
</evidence>
<evidence type="ECO:0000256" key="9">
    <source>
        <dbReference type="HAMAP-Rule" id="MF_00061"/>
    </source>
</evidence>
<dbReference type="Pfam" id="PF08544">
    <property type="entry name" value="GHMP_kinases_C"/>
    <property type="match status" value="1"/>
</dbReference>
<gene>
    <name evidence="9 12" type="primary">ispE</name>
    <name evidence="12" type="ORF">EC9_42580</name>
</gene>
<comment type="function">
    <text evidence="9">Catalyzes the phosphorylation of the position 2 hydroxy group of 4-diphosphocytidyl-2C-methyl-D-erythritol.</text>
</comment>
<reference evidence="12 13" key="1">
    <citation type="submission" date="2019-02" db="EMBL/GenBank/DDBJ databases">
        <title>Deep-cultivation of Planctomycetes and their phenomic and genomic characterization uncovers novel biology.</title>
        <authorList>
            <person name="Wiegand S."/>
            <person name="Jogler M."/>
            <person name="Boedeker C."/>
            <person name="Pinto D."/>
            <person name="Vollmers J."/>
            <person name="Rivas-Marin E."/>
            <person name="Kohn T."/>
            <person name="Peeters S.H."/>
            <person name="Heuer A."/>
            <person name="Rast P."/>
            <person name="Oberbeckmann S."/>
            <person name="Bunk B."/>
            <person name="Jeske O."/>
            <person name="Meyerdierks A."/>
            <person name="Storesund J.E."/>
            <person name="Kallscheuer N."/>
            <person name="Luecker S."/>
            <person name="Lage O.M."/>
            <person name="Pohl T."/>
            <person name="Merkel B.J."/>
            <person name="Hornburger P."/>
            <person name="Mueller R.-W."/>
            <person name="Bruemmer F."/>
            <person name="Labrenz M."/>
            <person name="Spormann A.M."/>
            <person name="Op den Camp H."/>
            <person name="Overmann J."/>
            <person name="Amann R."/>
            <person name="Jetten M.S.M."/>
            <person name="Mascher T."/>
            <person name="Medema M.H."/>
            <person name="Devos D.P."/>
            <person name="Kaster A.-K."/>
            <person name="Ovreas L."/>
            <person name="Rohde M."/>
            <person name="Galperin M.Y."/>
            <person name="Jogler C."/>
        </authorList>
    </citation>
    <scope>NUCLEOTIDE SEQUENCE [LARGE SCALE GENOMIC DNA]</scope>
    <source>
        <strain evidence="12 13">EC9</strain>
    </source>
</reference>
<evidence type="ECO:0000256" key="5">
    <source>
        <dbReference type="ARBA" id="ARBA00022741"/>
    </source>
</evidence>
<dbReference type="Pfam" id="PF00288">
    <property type="entry name" value="GHMP_kinases_N"/>
    <property type="match status" value="1"/>
</dbReference>
<dbReference type="Gene3D" id="3.30.70.890">
    <property type="entry name" value="GHMP kinase, C-terminal domain"/>
    <property type="match status" value="1"/>
</dbReference>
<dbReference type="NCBIfam" id="TIGR00154">
    <property type="entry name" value="ispE"/>
    <property type="match status" value="1"/>
</dbReference>
<dbReference type="PANTHER" id="PTHR43527:SF2">
    <property type="entry name" value="4-DIPHOSPHOCYTIDYL-2-C-METHYL-D-ERYTHRITOL KINASE, CHLOROPLASTIC"/>
    <property type="match status" value="1"/>
</dbReference>
<accession>A0A517M5A8</accession>
<proteinExistence type="inferred from homology"/>
<dbReference type="OrthoDB" id="9809438at2"/>
<dbReference type="AlphaFoldDB" id="A0A517M5A8"/>
<keyword evidence="6 9" id="KW-0418">Kinase</keyword>
<evidence type="ECO:0000313" key="12">
    <source>
        <dbReference type="EMBL" id="QDS90054.1"/>
    </source>
</evidence>
<feature type="domain" description="GHMP kinase C-terminal" evidence="11">
    <location>
        <begin position="239"/>
        <end position="300"/>
    </location>
</feature>
<evidence type="ECO:0000256" key="3">
    <source>
        <dbReference type="ARBA" id="ARBA00017473"/>
    </source>
</evidence>
<evidence type="ECO:0000256" key="2">
    <source>
        <dbReference type="ARBA" id="ARBA00012052"/>
    </source>
</evidence>
<evidence type="ECO:0000259" key="10">
    <source>
        <dbReference type="Pfam" id="PF00288"/>
    </source>
</evidence>
<keyword evidence="5 9" id="KW-0547">Nucleotide-binding</keyword>
<feature type="domain" description="GHMP kinase N-terminal" evidence="10">
    <location>
        <begin position="89"/>
        <end position="163"/>
    </location>
</feature>
<evidence type="ECO:0000256" key="1">
    <source>
        <dbReference type="ARBA" id="ARBA00009684"/>
    </source>
</evidence>
<dbReference type="EC" id="2.7.1.148" evidence="2 9"/>
<comment type="similarity">
    <text evidence="1 9">Belongs to the GHMP kinase family. IspE subfamily.</text>
</comment>
<evidence type="ECO:0000256" key="8">
    <source>
        <dbReference type="ARBA" id="ARBA00032554"/>
    </source>
</evidence>
<name>A0A517M5A8_9BACT</name>
<dbReference type="KEGG" id="ruv:EC9_42580"/>
<dbReference type="InterPro" id="IPR014721">
    <property type="entry name" value="Ribsml_uS5_D2-typ_fold_subgr"/>
</dbReference>
<dbReference type="HAMAP" id="MF_00061">
    <property type="entry name" value="IspE"/>
    <property type="match status" value="1"/>
</dbReference>
<sequence>MHANQPPAVEINTPAKLNLFLELLDRRADGFHELETVMVAINRFDRIRVALSDTDDVRVECGWLPHQAAVVERYRGSQAVATLPRSQDNLVTRALEQFRQRFSIADGFRATIAKTIPAGAGMGGASSDAAGALRAAAQLCQIDQHDQRLLQLAGELGSDIPFFFGSPQGSMSAAIATGRGEQIDPVSIGGKLHFVVVHPPESVSTAEVYRRCQVPSRPSSAAAMLAALVGGRGTQIASQLLNRLSEPARATSEWIDRVLSAIARTPVLGYQVTGSGSACFGVCPNAAVASRIAHNLQAAGIGSAFAAHSVCIASPTRDLG</sequence>
<evidence type="ECO:0000259" key="11">
    <source>
        <dbReference type="Pfam" id="PF08544"/>
    </source>
</evidence>
<dbReference type="GO" id="GO:0019288">
    <property type="term" value="P:isopentenyl diphosphate biosynthetic process, methylerythritol 4-phosphate pathway"/>
    <property type="evidence" value="ECO:0007669"/>
    <property type="project" value="UniProtKB-UniRule"/>
</dbReference>
<dbReference type="PANTHER" id="PTHR43527">
    <property type="entry name" value="4-DIPHOSPHOCYTIDYL-2-C-METHYL-D-ERYTHRITOL KINASE, CHLOROPLASTIC"/>
    <property type="match status" value="1"/>
</dbReference>
<dbReference type="SUPFAM" id="SSF55060">
    <property type="entry name" value="GHMP Kinase, C-terminal domain"/>
    <property type="match status" value="1"/>
</dbReference>